<dbReference type="AlphaFoldDB" id="F2KSJ6"/>
<keyword evidence="1" id="KW-0812">Transmembrane</keyword>
<gene>
    <name evidence="2" type="ordered locus">Arcve_2076</name>
</gene>
<feature type="transmembrane region" description="Helical" evidence="1">
    <location>
        <begin position="12"/>
        <end position="37"/>
    </location>
</feature>
<dbReference type="HOGENOM" id="CLU_2695509_0_0_2"/>
<dbReference type="EMBL" id="CP002588">
    <property type="protein sequence ID" value="AEA48066.1"/>
    <property type="molecule type" value="Genomic_DNA"/>
</dbReference>
<dbReference type="RefSeq" id="WP_013684717.1">
    <property type="nucleotide sequence ID" value="NC_015320.1"/>
</dbReference>
<sequence>MNVKVFDDRLSLIHLPAGIAAYFFPAFFIVFLFYELIEFCLKAEKRKEKVENFIGDLFEFFAGVSAVHFFMVVSGIC</sequence>
<evidence type="ECO:0000313" key="3">
    <source>
        <dbReference type="Proteomes" id="UP000008136"/>
    </source>
</evidence>
<feature type="transmembrane region" description="Helical" evidence="1">
    <location>
        <begin position="57"/>
        <end position="76"/>
    </location>
</feature>
<dbReference type="KEGG" id="ave:Arcve_2076"/>
<reference evidence="2 3" key="1">
    <citation type="submission" date="2011-03" db="EMBL/GenBank/DDBJ databases">
        <title>The complete genome of Archaeoglobus veneficus SNP6.</title>
        <authorList>
            <consortium name="US DOE Joint Genome Institute (JGI-PGF)"/>
            <person name="Lucas S."/>
            <person name="Copeland A."/>
            <person name="Lapidus A."/>
            <person name="Bruce D."/>
            <person name="Goodwin L."/>
            <person name="Pitluck S."/>
            <person name="Kyrpides N."/>
            <person name="Mavromatis K."/>
            <person name="Pagani I."/>
            <person name="Ivanova N."/>
            <person name="Mikhailova N."/>
            <person name="Lu M."/>
            <person name="Detter J.C."/>
            <person name="Tapia R."/>
            <person name="Han C."/>
            <person name="Land M."/>
            <person name="Hauser L."/>
            <person name="Markowitz V."/>
            <person name="Cheng J.-F."/>
            <person name="Hugenholtz P."/>
            <person name="Woyke T."/>
            <person name="Wu D."/>
            <person name="Spring S."/>
            <person name="Brambilla E."/>
            <person name="Klenk H.-P."/>
            <person name="Eisen J.A."/>
        </authorList>
    </citation>
    <scope>NUCLEOTIDE SEQUENCE [LARGE SCALE GENOMIC DNA]</scope>
    <source>
        <strain>SNP6</strain>
    </source>
</reference>
<evidence type="ECO:0000313" key="2">
    <source>
        <dbReference type="EMBL" id="AEA48066.1"/>
    </source>
</evidence>
<keyword evidence="1" id="KW-0472">Membrane</keyword>
<protein>
    <submittedName>
        <fullName evidence="2">Uncharacterized protein</fullName>
    </submittedName>
</protein>
<accession>F2KSJ6</accession>
<name>F2KSJ6_ARCVS</name>
<dbReference type="GeneID" id="10395210"/>
<organism evidence="2 3">
    <name type="scientific">Archaeoglobus veneficus (strain DSM 11195 / SNP6)</name>
    <dbReference type="NCBI Taxonomy" id="693661"/>
    <lineage>
        <taxon>Archaea</taxon>
        <taxon>Methanobacteriati</taxon>
        <taxon>Methanobacteriota</taxon>
        <taxon>Archaeoglobi</taxon>
        <taxon>Archaeoglobales</taxon>
        <taxon>Archaeoglobaceae</taxon>
        <taxon>Archaeoglobus</taxon>
    </lineage>
</organism>
<proteinExistence type="predicted"/>
<evidence type="ECO:0000256" key="1">
    <source>
        <dbReference type="SAM" id="Phobius"/>
    </source>
</evidence>
<dbReference type="Proteomes" id="UP000008136">
    <property type="component" value="Chromosome"/>
</dbReference>
<keyword evidence="1" id="KW-1133">Transmembrane helix</keyword>
<keyword evidence="3" id="KW-1185">Reference proteome</keyword>
<dbReference type="STRING" id="693661.Arcve_2076"/>